<gene>
    <name evidence="1" type="ORF">NA57DRAFT_51334</name>
</gene>
<sequence length="314" mass="35560">MDKFAIPITLGELSKSELLSLCTVLWDWQLCRTCKANQQCESTQCPGQRFSRLESFFDYYKTISSAYIPEFLSGEKIALRTHQDVCDIIRTITSDILAPKAQLMDRYFAARENSQASMPPMADQHRAFNLAVRVMIMANCSTSSHDPGLVELGTQPTPWRADMSFKQFMEQSFPKTGHPGLAKCTPAGTSDGVSKSEGTAVSYRLHAPVSILVSLQQRLILTTCVYFSKRVQRQLGLEVLDSLQLILFPADQESQSLLLALTTEEGFDPDCRRFESAQYRSEDEMETQYHHFGSRLMDLYEEIENPKPRGLLEK</sequence>
<organism evidence="1 2">
    <name type="scientific">Rhizodiscina lignyota</name>
    <dbReference type="NCBI Taxonomy" id="1504668"/>
    <lineage>
        <taxon>Eukaryota</taxon>
        <taxon>Fungi</taxon>
        <taxon>Dikarya</taxon>
        <taxon>Ascomycota</taxon>
        <taxon>Pezizomycotina</taxon>
        <taxon>Dothideomycetes</taxon>
        <taxon>Pleosporomycetidae</taxon>
        <taxon>Aulographales</taxon>
        <taxon>Rhizodiscinaceae</taxon>
        <taxon>Rhizodiscina</taxon>
    </lineage>
</organism>
<evidence type="ECO:0000313" key="2">
    <source>
        <dbReference type="Proteomes" id="UP000799772"/>
    </source>
</evidence>
<dbReference type="AlphaFoldDB" id="A0A9P4ISE9"/>
<dbReference type="OrthoDB" id="5428890at2759"/>
<dbReference type="EMBL" id="ML978121">
    <property type="protein sequence ID" value="KAF2104513.1"/>
    <property type="molecule type" value="Genomic_DNA"/>
</dbReference>
<proteinExistence type="predicted"/>
<accession>A0A9P4ISE9</accession>
<protein>
    <submittedName>
        <fullName evidence="1">Uncharacterized protein</fullName>
    </submittedName>
</protein>
<comment type="caution">
    <text evidence="1">The sequence shown here is derived from an EMBL/GenBank/DDBJ whole genome shotgun (WGS) entry which is preliminary data.</text>
</comment>
<reference evidence="1" key="1">
    <citation type="journal article" date="2020" name="Stud. Mycol.">
        <title>101 Dothideomycetes genomes: a test case for predicting lifestyles and emergence of pathogens.</title>
        <authorList>
            <person name="Haridas S."/>
            <person name="Albert R."/>
            <person name="Binder M."/>
            <person name="Bloem J."/>
            <person name="Labutti K."/>
            <person name="Salamov A."/>
            <person name="Andreopoulos B."/>
            <person name="Baker S."/>
            <person name="Barry K."/>
            <person name="Bills G."/>
            <person name="Bluhm B."/>
            <person name="Cannon C."/>
            <person name="Castanera R."/>
            <person name="Culley D."/>
            <person name="Daum C."/>
            <person name="Ezra D."/>
            <person name="Gonzalez J."/>
            <person name="Henrissat B."/>
            <person name="Kuo A."/>
            <person name="Liang C."/>
            <person name="Lipzen A."/>
            <person name="Lutzoni F."/>
            <person name="Magnuson J."/>
            <person name="Mondo S."/>
            <person name="Nolan M."/>
            <person name="Ohm R."/>
            <person name="Pangilinan J."/>
            <person name="Park H.-J."/>
            <person name="Ramirez L."/>
            <person name="Alfaro M."/>
            <person name="Sun H."/>
            <person name="Tritt A."/>
            <person name="Yoshinaga Y."/>
            <person name="Zwiers L.-H."/>
            <person name="Turgeon B."/>
            <person name="Goodwin S."/>
            <person name="Spatafora J."/>
            <person name="Crous P."/>
            <person name="Grigoriev I."/>
        </authorList>
    </citation>
    <scope>NUCLEOTIDE SEQUENCE</scope>
    <source>
        <strain evidence="1">CBS 133067</strain>
    </source>
</reference>
<dbReference type="Proteomes" id="UP000799772">
    <property type="component" value="Unassembled WGS sequence"/>
</dbReference>
<evidence type="ECO:0000313" key="1">
    <source>
        <dbReference type="EMBL" id="KAF2104513.1"/>
    </source>
</evidence>
<name>A0A9P4ISE9_9PEZI</name>
<keyword evidence="2" id="KW-1185">Reference proteome</keyword>